<dbReference type="InterPro" id="IPR017871">
    <property type="entry name" value="ABC_transporter-like_CS"/>
</dbReference>
<dbReference type="PANTHER" id="PTHR42855">
    <property type="entry name" value="ABC TRANSPORTER ATP-BINDING SUBUNIT"/>
    <property type="match status" value="1"/>
</dbReference>
<dbReference type="PROSITE" id="PS50893">
    <property type="entry name" value="ABC_TRANSPORTER_2"/>
    <property type="match status" value="2"/>
</dbReference>
<keyword evidence="1" id="KW-0547">Nucleotide-binding</keyword>
<dbReference type="Proteomes" id="UP000494245">
    <property type="component" value="Unassembled WGS sequence"/>
</dbReference>
<evidence type="ECO:0000256" key="4">
    <source>
        <dbReference type="SAM" id="MobiDB-lite"/>
    </source>
</evidence>
<reference evidence="6 7" key="2">
    <citation type="submission" date="2020-05" db="EMBL/GenBank/DDBJ databases">
        <title>Draft genome sequence of Desulfovibrio sp. strainFSS-1.</title>
        <authorList>
            <person name="Shimoshige H."/>
            <person name="Kobayashi H."/>
            <person name="Maekawa T."/>
        </authorList>
    </citation>
    <scope>NUCLEOTIDE SEQUENCE [LARGE SCALE GENOMIC DNA]</scope>
    <source>
        <strain evidence="6 7">SIID29052-01</strain>
    </source>
</reference>
<feature type="domain" description="ABC transporter" evidence="5">
    <location>
        <begin position="294"/>
        <end position="512"/>
    </location>
</feature>
<dbReference type="InterPro" id="IPR027417">
    <property type="entry name" value="P-loop_NTPase"/>
</dbReference>
<dbReference type="Pfam" id="PF00005">
    <property type="entry name" value="ABC_tran"/>
    <property type="match status" value="2"/>
</dbReference>
<keyword evidence="2 6" id="KW-0067">ATP-binding</keyword>
<evidence type="ECO:0000313" key="6">
    <source>
        <dbReference type="EMBL" id="GFK95898.1"/>
    </source>
</evidence>
<feature type="coiled-coil region" evidence="3">
    <location>
        <begin position="537"/>
        <end position="597"/>
    </location>
</feature>
<dbReference type="InterPro" id="IPR051309">
    <property type="entry name" value="ABCF_ATPase"/>
</dbReference>
<reference evidence="6 7" key="1">
    <citation type="submission" date="2020-04" db="EMBL/GenBank/DDBJ databases">
        <authorList>
            <consortium name="Desulfovibrio sp. FSS-1 genome sequencing consortium"/>
            <person name="Shimoshige H."/>
            <person name="Kobayashi H."/>
            <person name="Maekawa T."/>
        </authorList>
    </citation>
    <scope>NUCLEOTIDE SEQUENCE [LARGE SCALE GENOMIC DNA]</scope>
    <source>
        <strain evidence="6 7">SIID29052-01</strain>
    </source>
</reference>
<dbReference type="InterPro" id="IPR037118">
    <property type="entry name" value="Val-tRNA_synth_C_sf"/>
</dbReference>
<protein>
    <submittedName>
        <fullName evidence="6">ABC transporter ATP-binding protein uup</fullName>
    </submittedName>
</protein>
<feature type="region of interest" description="Disordered" evidence="4">
    <location>
        <begin position="505"/>
        <end position="528"/>
    </location>
</feature>
<dbReference type="Gene3D" id="3.40.50.300">
    <property type="entry name" value="P-loop containing nucleotide triphosphate hydrolases"/>
    <property type="match status" value="2"/>
</dbReference>
<dbReference type="PROSITE" id="PS00211">
    <property type="entry name" value="ABC_TRANSPORTER_1"/>
    <property type="match status" value="2"/>
</dbReference>
<dbReference type="AlphaFoldDB" id="A0A6V8M0B2"/>
<evidence type="ECO:0000256" key="3">
    <source>
        <dbReference type="SAM" id="Coils"/>
    </source>
</evidence>
<dbReference type="CDD" id="cd03221">
    <property type="entry name" value="ABCF_EF-3"/>
    <property type="match status" value="2"/>
</dbReference>
<dbReference type="PANTHER" id="PTHR42855:SF1">
    <property type="entry name" value="ABC TRANSPORTER DOMAIN-CONTAINING PROTEIN"/>
    <property type="match status" value="1"/>
</dbReference>
<organism evidence="6 7">
    <name type="scientific">Fundidesulfovibrio magnetotacticus</name>
    <dbReference type="NCBI Taxonomy" id="2730080"/>
    <lineage>
        <taxon>Bacteria</taxon>
        <taxon>Pseudomonadati</taxon>
        <taxon>Thermodesulfobacteriota</taxon>
        <taxon>Desulfovibrionia</taxon>
        <taxon>Desulfovibrionales</taxon>
        <taxon>Desulfovibrionaceae</taxon>
        <taxon>Fundidesulfovibrio</taxon>
    </lineage>
</organism>
<dbReference type="InterPro" id="IPR003439">
    <property type="entry name" value="ABC_transporter-like_ATP-bd"/>
</dbReference>
<proteinExistence type="predicted"/>
<accession>A0A6V8M0B2</accession>
<gene>
    <name evidence="6" type="primary">uup</name>
    <name evidence="6" type="ORF">NNJEOMEG_03771</name>
</gene>
<dbReference type="SUPFAM" id="SSF52540">
    <property type="entry name" value="P-loop containing nucleoside triphosphate hydrolases"/>
    <property type="match status" value="2"/>
</dbReference>
<dbReference type="SMART" id="SM00382">
    <property type="entry name" value="AAA"/>
    <property type="match status" value="2"/>
</dbReference>
<dbReference type="Pfam" id="PF16326">
    <property type="entry name" value="ABC_tran_CTD"/>
    <property type="match status" value="1"/>
</dbReference>
<name>A0A6V8M0B2_9BACT</name>
<evidence type="ECO:0000256" key="1">
    <source>
        <dbReference type="ARBA" id="ARBA00022741"/>
    </source>
</evidence>
<evidence type="ECO:0000256" key="2">
    <source>
        <dbReference type="ARBA" id="ARBA00022840"/>
    </source>
</evidence>
<keyword evidence="3" id="KW-0175">Coiled coil</keyword>
<dbReference type="GO" id="GO:0005524">
    <property type="term" value="F:ATP binding"/>
    <property type="evidence" value="ECO:0007669"/>
    <property type="project" value="UniProtKB-KW"/>
</dbReference>
<sequence length="607" mass="66338">MSTIVSLRGVAKAHGARTLFSEVALTLHEGERVGLIGANGSGKSTLLRILAGAEAPDAGERILRRQARLAWVEQQDAFPGVETVEQAAALPLAGQGLDDAQLHVRVGEALSRTGFLDPTQPVESLSGGWRKRLALARALVQEPDLLLLDEPTNHLDLESTLWLERFLQGARFAFVVISHDRAFLENTARRMIELSPAYPGCCLDVEGPYSALLERREEYRAAQAGYESALANKVRREVEWLRRGAKARTTKAKARIDEAGRLMGELARAKERNAQAGSAGIDFQGGGRQTRRLVTVENLGHDAGGRTLFDGLDLVLSPGTRLGLVGANGSGKSTLLRILAGEQEPARGAVRRAPALETAYFDQAREQLDPEESLRRALAPHGDAVVHQGRQIHVASWAKRFLFRPDQLDLPVGLLSGGEQARLLIARLMLRPADVLLLDEPTNDLDIPTLEVLEESLREFPGAVALITHDRYLLDAVSTALLGLDGQGQAVPLASLEQWDAHLREAQAPRERREAEPPRRPARRPAKKLTYKEERELEGMEAAIGEAEAALAAREEELADPAVAHVASELEARLIRRDEAQAEVDRLYARWAELEDKQAALSDPGGE</sequence>
<dbReference type="Gene3D" id="1.10.287.380">
    <property type="entry name" value="Valyl-tRNA synthetase, C-terminal domain"/>
    <property type="match status" value="1"/>
</dbReference>
<evidence type="ECO:0000259" key="5">
    <source>
        <dbReference type="PROSITE" id="PS50893"/>
    </source>
</evidence>
<dbReference type="InterPro" id="IPR003593">
    <property type="entry name" value="AAA+_ATPase"/>
</dbReference>
<dbReference type="InterPro" id="IPR032524">
    <property type="entry name" value="ABC_tran_C"/>
</dbReference>
<dbReference type="GO" id="GO:0003677">
    <property type="term" value="F:DNA binding"/>
    <property type="evidence" value="ECO:0007669"/>
    <property type="project" value="InterPro"/>
</dbReference>
<evidence type="ECO:0000313" key="7">
    <source>
        <dbReference type="Proteomes" id="UP000494245"/>
    </source>
</evidence>
<feature type="compositionally biased region" description="Basic and acidic residues" evidence="4">
    <location>
        <begin position="505"/>
        <end position="519"/>
    </location>
</feature>
<feature type="domain" description="ABC transporter" evidence="5">
    <location>
        <begin position="5"/>
        <end position="225"/>
    </location>
</feature>
<dbReference type="GO" id="GO:0016887">
    <property type="term" value="F:ATP hydrolysis activity"/>
    <property type="evidence" value="ECO:0007669"/>
    <property type="project" value="InterPro"/>
</dbReference>
<keyword evidence="7" id="KW-1185">Reference proteome</keyword>
<dbReference type="EMBL" id="BLTE01000025">
    <property type="protein sequence ID" value="GFK95898.1"/>
    <property type="molecule type" value="Genomic_DNA"/>
</dbReference>
<comment type="caution">
    <text evidence="6">The sequence shown here is derived from an EMBL/GenBank/DDBJ whole genome shotgun (WGS) entry which is preliminary data.</text>
</comment>